<evidence type="ECO:0000256" key="1">
    <source>
        <dbReference type="ARBA" id="ARBA00004651"/>
    </source>
</evidence>
<dbReference type="GO" id="GO:0055085">
    <property type="term" value="P:transmembrane transport"/>
    <property type="evidence" value="ECO:0007669"/>
    <property type="project" value="InterPro"/>
</dbReference>
<evidence type="ECO:0000256" key="2">
    <source>
        <dbReference type="ARBA" id="ARBA00022448"/>
    </source>
</evidence>
<name>A0A510UYX4_9CELL</name>
<comment type="similarity">
    <text evidence="7">Belongs to the binding-protein-dependent transport system permease family.</text>
</comment>
<dbReference type="InterPro" id="IPR035906">
    <property type="entry name" value="MetI-like_sf"/>
</dbReference>
<dbReference type="InterPro" id="IPR025966">
    <property type="entry name" value="OppC_N"/>
</dbReference>
<evidence type="ECO:0000256" key="3">
    <source>
        <dbReference type="ARBA" id="ARBA00022475"/>
    </source>
</evidence>
<feature type="domain" description="ABC transmembrane type-1" evidence="8">
    <location>
        <begin position="127"/>
        <end position="317"/>
    </location>
</feature>
<comment type="subcellular location">
    <subcellularLocation>
        <location evidence="1 7">Cell membrane</location>
        <topology evidence="1 7">Multi-pass membrane protein</topology>
    </subcellularLocation>
</comment>
<dbReference type="RefSeq" id="WP_146806262.1">
    <property type="nucleotide sequence ID" value="NZ_BJUA01000007.1"/>
</dbReference>
<keyword evidence="4 7" id="KW-0812">Transmembrane</keyword>
<feature type="transmembrane region" description="Helical" evidence="7">
    <location>
        <begin position="131"/>
        <end position="155"/>
    </location>
</feature>
<accession>A0A510UYX4</accession>
<dbReference type="AlphaFoldDB" id="A0A510UYX4"/>
<feature type="transmembrane region" description="Helical" evidence="7">
    <location>
        <begin position="167"/>
        <end position="186"/>
    </location>
</feature>
<organism evidence="9 10">
    <name type="scientific">Cellulomonas persica</name>
    <dbReference type="NCBI Taxonomy" id="76861"/>
    <lineage>
        <taxon>Bacteria</taxon>
        <taxon>Bacillati</taxon>
        <taxon>Actinomycetota</taxon>
        <taxon>Actinomycetes</taxon>
        <taxon>Micrococcales</taxon>
        <taxon>Cellulomonadaceae</taxon>
        <taxon>Cellulomonas</taxon>
    </lineage>
</organism>
<feature type="transmembrane region" description="Helical" evidence="7">
    <location>
        <begin position="45"/>
        <end position="65"/>
    </location>
</feature>
<keyword evidence="3" id="KW-1003">Cell membrane</keyword>
<protein>
    <submittedName>
        <fullName evidence="9">ABC transporter permease</fullName>
    </submittedName>
</protein>
<proteinExistence type="inferred from homology"/>
<feature type="transmembrane region" description="Helical" evidence="7">
    <location>
        <begin position="192"/>
        <end position="210"/>
    </location>
</feature>
<dbReference type="EMBL" id="BJUA01000007">
    <property type="protein sequence ID" value="GEK18015.1"/>
    <property type="molecule type" value="Genomic_DNA"/>
</dbReference>
<evidence type="ECO:0000259" key="8">
    <source>
        <dbReference type="PROSITE" id="PS50928"/>
    </source>
</evidence>
<dbReference type="SUPFAM" id="SSF161098">
    <property type="entry name" value="MetI-like"/>
    <property type="match status" value="1"/>
</dbReference>
<keyword evidence="6 7" id="KW-0472">Membrane</keyword>
<sequence>MSTSPDPQLSADHNERTENEIELKDVVGLSQGQIVRRRFFRHKGAMVGLGVLIAVVVLAFSSVGFGPVPGWWKYTGYETTLDVVNPGGAPTFTLPTWLGGEGFALGAHPFGQDELGRDLFARVMHGVQTSLMVMVIIGLVACGIGVLVGSLAGFFRGRLDTFLMRTTDLFITVPTIVIGAVIGKLAGQVSGVLFAVSLGIVLWTSLARLVRGEFLALREREFVDAARVAGASNRRIIFKHILPNAIGTIIVSTTLLMSSAILLETALSYLGFGIQPPTISLGQLIQMYQEAFSTRPWLFWWPGLFIVVIALTVNFIGDGLRDAFDPRQKRIPSERKMAKAREAAAKQQLAAQSEAGLA</sequence>
<dbReference type="InterPro" id="IPR050366">
    <property type="entry name" value="BP-dependent_transpt_permease"/>
</dbReference>
<feature type="transmembrane region" description="Helical" evidence="7">
    <location>
        <begin position="297"/>
        <end position="320"/>
    </location>
</feature>
<evidence type="ECO:0000256" key="6">
    <source>
        <dbReference type="ARBA" id="ARBA00023136"/>
    </source>
</evidence>
<dbReference type="PANTHER" id="PTHR43386">
    <property type="entry name" value="OLIGOPEPTIDE TRANSPORT SYSTEM PERMEASE PROTEIN APPC"/>
    <property type="match status" value="1"/>
</dbReference>
<comment type="caution">
    <text evidence="9">The sequence shown here is derived from an EMBL/GenBank/DDBJ whole genome shotgun (WGS) entry which is preliminary data.</text>
</comment>
<keyword evidence="2 7" id="KW-0813">Transport</keyword>
<gene>
    <name evidence="9" type="ORF">CPE01_17480</name>
</gene>
<evidence type="ECO:0000256" key="5">
    <source>
        <dbReference type="ARBA" id="ARBA00022989"/>
    </source>
</evidence>
<feature type="transmembrane region" description="Helical" evidence="7">
    <location>
        <begin position="241"/>
        <end position="263"/>
    </location>
</feature>
<evidence type="ECO:0000313" key="9">
    <source>
        <dbReference type="EMBL" id="GEK18015.1"/>
    </source>
</evidence>
<reference evidence="9 10" key="1">
    <citation type="submission" date="2019-07" db="EMBL/GenBank/DDBJ databases">
        <title>Whole genome shotgun sequence of Cellulomonas persica NBRC 101101.</title>
        <authorList>
            <person name="Hosoyama A."/>
            <person name="Uohara A."/>
            <person name="Ohji S."/>
            <person name="Ichikawa N."/>
        </authorList>
    </citation>
    <scope>NUCLEOTIDE SEQUENCE [LARGE SCALE GENOMIC DNA]</scope>
    <source>
        <strain evidence="9 10">NBRC 101101</strain>
    </source>
</reference>
<dbReference type="CDD" id="cd06261">
    <property type="entry name" value="TM_PBP2"/>
    <property type="match status" value="1"/>
</dbReference>
<dbReference type="OrthoDB" id="6637947at2"/>
<dbReference type="Pfam" id="PF12911">
    <property type="entry name" value="OppC_N"/>
    <property type="match status" value="1"/>
</dbReference>
<dbReference type="Proteomes" id="UP000321386">
    <property type="component" value="Unassembled WGS sequence"/>
</dbReference>
<dbReference type="PROSITE" id="PS50928">
    <property type="entry name" value="ABC_TM1"/>
    <property type="match status" value="1"/>
</dbReference>
<evidence type="ECO:0000313" key="10">
    <source>
        <dbReference type="Proteomes" id="UP000321386"/>
    </source>
</evidence>
<dbReference type="Gene3D" id="1.10.3720.10">
    <property type="entry name" value="MetI-like"/>
    <property type="match status" value="1"/>
</dbReference>
<evidence type="ECO:0000256" key="7">
    <source>
        <dbReference type="RuleBase" id="RU363032"/>
    </source>
</evidence>
<evidence type="ECO:0000256" key="4">
    <source>
        <dbReference type="ARBA" id="ARBA00022692"/>
    </source>
</evidence>
<dbReference type="Pfam" id="PF00528">
    <property type="entry name" value="BPD_transp_1"/>
    <property type="match status" value="1"/>
</dbReference>
<dbReference type="InterPro" id="IPR000515">
    <property type="entry name" value="MetI-like"/>
</dbReference>
<keyword evidence="5 7" id="KW-1133">Transmembrane helix</keyword>
<dbReference type="GO" id="GO:0005886">
    <property type="term" value="C:plasma membrane"/>
    <property type="evidence" value="ECO:0007669"/>
    <property type="project" value="UniProtKB-SubCell"/>
</dbReference>
<keyword evidence="10" id="KW-1185">Reference proteome</keyword>
<dbReference type="PANTHER" id="PTHR43386:SF1">
    <property type="entry name" value="D,D-DIPEPTIDE TRANSPORT SYSTEM PERMEASE PROTEIN DDPC-RELATED"/>
    <property type="match status" value="1"/>
</dbReference>